<evidence type="ECO:0000256" key="8">
    <source>
        <dbReference type="SAM" id="MobiDB-lite"/>
    </source>
</evidence>
<organism evidence="10 11">
    <name type="scientific">Variovorax paradoxus</name>
    <dbReference type="NCBI Taxonomy" id="34073"/>
    <lineage>
        <taxon>Bacteria</taxon>
        <taxon>Pseudomonadati</taxon>
        <taxon>Pseudomonadota</taxon>
        <taxon>Betaproteobacteria</taxon>
        <taxon>Burkholderiales</taxon>
        <taxon>Comamonadaceae</taxon>
        <taxon>Variovorax</taxon>
    </lineage>
</organism>
<dbReference type="InterPro" id="IPR000700">
    <property type="entry name" value="PAS-assoc_C"/>
</dbReference>
<dbReference type="GO" id="GO:0005524">
    <property type="term" value="F:ATP binding"/>
    <property type="evidence" value="ECO:0007669"/>
    <property type="project" value="UniProtKB-KW"/>
</dbReference>
<keyword evidence="7" id="KW-0902">Two-component regulatory system</keyword>
<sequence length="384" mass="42879">MTNVCRPADEAPGDDAGAPAPLERYRTLQTGLDMLEQGLSIFDADLRLVAWNRAYVTLLGFPREMAWLGAPFRSFIEYNARRGDYGPGDPQQQVAERIAAARLFTPHDIERVRPDGTVLRIRGQPVPGHGFVTLYSDVTERRRAEATIRRQNAELESRVAARTAELQRSEERMRLVMDSIPALVAYFDAERVYRYLNRGYADWFGVDTSRPESVSARRFLGEAVYAIVRPHVRRAMAGEAQSFTYELATQDGQRRIVRTSFAPEIAEDGRVAGCFELTFDITEQRRAQALMARAQKLESLGHLTGGLAHDFNNILTVVIGNLDALAHARPHDDAVPEYVQPALDAARRGAELVRALLSFARRQPLQAASVHVGALVDTVARLVR</sequence>
<dbReference type="GO" id="GO:0000155">
    <property type="term" value="F:phosphorelay sensor kinase activity"/>
    <property type="evidence" value="ECO:0007669"/>
    <property type="project" value="InterPro"/>
</dbReference>
<evidence type="ECO:0000259" key="9">
    <source>
        <dbReference type="PROSITE" id="PS50113"/>
    </source>
</evidence>
<evidence type="ECO:0000256" key="2">
    <source>
        <dbReference type="ARBA" id="ARBA00012438"/>
    </source>
</evidence>
<dbReference type="Gene3D" id="1.10.287.130">
    <property type="match status" value="1"/>
</dbReference>
<evidence type="ECO:0000256" key="5">
    <source>
        <dbReference type="ARBA" id="ARBA00022777"/>
    </source>
</evidence>
<dbReference type="InterPro" id="IPR013656">
    <property type="entry name" value="PAS_4"/>
</dbReference>
<evidence type="ECO:0000256" key="3">
    <source>
        <dbReference type="ARBA" id="ARBA00022679"/>
    </source>
</evidence>
<evidence type="ECO:0000256" key="7">
    <source>
        <dbReference type="ARBA" id="ARBA00023012"/>
    </source>
</evidence>
<dbReference type="SUPFAM" id="SSF55785">
    <property type="entry name" value="PYP-like sensor domain (PAS domain)"/>
    <property type="match status" value="2"/>
</dbReference>
<dbReference type="InterPro" id="IPR035965">
    <property type="entry name" value="PAS-like_dom_sf"/>
</dbReference>
<keyword evidence="3" id="KW-0808">Transferase</keyword>
<dbReference type="PANTHER" id="PTHR43065">
    <property type="entry name" value="SENSOR HISTIDINE KINASE"/>
    <property type="match status" value="1"/>
</dbReference>
<evidence type="ECO:0000256" key="4">
    <source>
        <dbReference type="ARBA" id="ARBA00022741"/>
    </source>
</evidence>
<name>A0A2W5PJT1_VARPD</name>
<dbReference type="SMART" id="SM00388">
    <property type="entry name" value="HisKA"/>
    <property type="match status" value="1"/>
</dbReference>
<dbReference type="EMBL" id="QFPP01000544">
    <property type="protein sequence ID" value="PZQ64459.1"/>
    <property type="molecule type" value="Genomic_DNA"/>
</dbReference>
<evidence type="ECO:0000256" key="6">
    <source>
        <dbReference type="ARBA" id="ARBA00022840"/>
    </source>
</evidence>
<proteinExistence type="predicted"/>
<dbReference type="InterPro" id="IPR036097">
    <property type="entry name" value="HisK_dim/P_sf"/>
</dbReference>
<dbReference type="CDD" id="cd00130">
    <property type="entry name" value="PAS"/>
    <property type="match status" value="1"/>
</dbReference>
<evidence type="ECO:0000256" key="1">
    <source>
        <dbReference type="ARBA" id="ARBA00000085"/>
    </source>
</evidence>
<dbReference type="InterPro" id="IPR003661">
    <property type="entry name" value="HisK_dim/P_dom"/>
</dbReference>
<accession>A0A2W5PJT1</accession>
<reference evidence="10 11" key="1">
    <citation type="submission" date="2017-08" db="EMBL/GenBank/DDBJ databases">
        <title>Infants hospitalized years apart are colonized by the same room-sourced microbial strains.</title>
        <authorList>
            <person name="Brooks B."/>
            <person name="Olm M.R."/>
            <person name="Firek B.A."/>
            <person name="Baker R."/>
            <person name="Thomas B.C."/>
            <person name="Morowitz M.J."/>
            <person name="Banfield J.F."/>
        </authorList>
    </citation>
    <scope>NUCLEOTIDE SEQUENCE [LARGE SCALE GENOMIC DNA]</scope>
    <source>
        <strain evidence="10">S2_005_003_R2_41</strain>
    </source>
</reference>
<comment type="catalytic activity">
    <reaction evidence="1">
        <text>ATP + protein L-histidine = ADP + protein N-phospho-L-histidine.</text>
        <dbReference type="EC" id="2.7.13.3"/>
    </reaction>
</comment>
<comment type="caution">
    <text evidence="10">The sequence shown here is derived from an EMBL/GenBank/DDBJ whole genome shotgun (WGS) entry which is preliminary data.</text>
</comment>
<dbReference type="InterPro" id="IPR000014">
    <property type="entry name" value="PAS"/>
</dbReference>
<dbReference type="PANTHER" id="PTHR43065:SF46">
    <property type="entry name" value="C4-DICARBOXYLATE TRANSPORT SENSOR PROTEIN DCTB"/>
    <property type="match status" value="1"/>
</dbReference>
<dbReference type="Pfam" id="PF00512">
    <property type="entry name" value="HisKA"/>
    <property type="match status" value="1"/>
</dbReference>
<evidence type="ECO:0000313" key="11">
    <source>
        <dbReference type="Proteomes" id="UP000249135"/>
    </source>
</evidence>
<dbReference type="SUPFAM" id="SSF47384">
    <property type="entry name" value="Homodimeric domain of signal transducing histidine kinase"/>
    <property type="match status" value="1"/>
</dbReference>
<dbReference type="Pfam" id="PF12860">
    <property type="entry name" value="PAS_7"/>
    <property type="match status" value="1"/>
</dbReference>
<gene>
    <name evidence="10" type="ORF">DI563_26650</name>
</gene>
<dbReference type="EC" id="2.7.13.3" evidence="2"/>
<protein>
    <recommendedName>
        <fullName evidence="2">histidine kinase</fullName>
        <ecNumber evidence="2">2.7.13.3</ecNumber>
    </recommendedName>
</protein>
<dbReference type="AlphaFoldDB" id="A0A2W5PJT1"/>
<dbReference type="Gene3D" id="3.30.450.20">
    <property type="entry name" value="PAS domain"/>
    <property type="match status" value="2"/>
</dbReference>
<feature type="non-terminal residue" evidence="10">
    <location>
        <position position="384"/>
    </location>
</feature>
<dbReference type="NCBIfam" id="TIGR00229">
    <property type="entry name" value="sensory_box"/>
    <property type="match status" value="1"/>
</dbReference>
<dbReference type="Pfam" id="PF08448">
    <property type="entry name" value="PAS_4"/>
    <property type="match status" value="1"/>
</dbReference>
<keyword evidence="6" id="KW-0067">ATP-binding</keyword>
<dbReference type="Proteomes" id="UP000249135">
    <property type="component" value="Unassembled WGS sequence"/>
</dbReference>
<dbReference type="PROSITE" id="PS50113">
    <property type="entry name" value="PAC"/>
    <property type="match status" value="1"/>
</dbReference>
<keyword evidence="5 10" id="KW-0418">Kinase</keyword>
<feature type="region of interest" description="Disordered" evidence="8">
    <location>
        <begin position="1"/>
        <end position="21"/>
    </location>
</feature>
<evidence type="ECO:0000313" key="10">
    <source>
        <dbReference type="EMBL" id="PZQ64459.1"/>
    </source>
</evidence>
<keyword evidence="4" id="KW-0547">Nucleotide-binding</keyword>
<dbReference type="CDD" id="cd00082">
    <property type="entry name" value="HisKA"/>
    <property type="match status" value="1"/>
</dbReference>
<feature type="domain" description="PAC" evidence="9">
    <location>
        <begin position="241"/>
        <end position="293"/>
    </location>
</feature>